<proteinExistence type="predicted"/>
<accession>A0ABX0AG32</accession>
<evidence type="ECO:0000256" key="1">
    <source>
        <dbReference type="SAM" id="SignalP"/>
    </source>
</evidence>
<evidence type="ECO:0000313" key="2">
    <source>
        <dbReference type="EMBL" id="NDK38153.1"/>
    </source>
</evidence>
<keyword evidence="1" id="KW-0732">Signal</keyword>
<evidence type="ECO:0000313" key="3">
    <source>
        <dbReference type="Proteomes" id="UP001429354"/>
    </source>
</evidence>
<feature type="signal peptide" evidence="1">
    <location>
        <begin position="1"/>
        <end position="21"/>
    </location>
</feature>
<keyword evidence="3" id="KW-1185">Reference proteome</keyword>
<organism evidence="2 3">
    <name type="scientific">Pseudoxanthomonas gei</name>
    <dbReference type="NCBI Taxonomy" id="1383030"/>
    <lineage>
        <taxon>Bacteria</taxon>
        <taxon>Pseudomonadati</taxon>
        <taxon>Pseudomonadota</taxon>
        <taxon>Gammaproteobacteria</taxon>
        <taxon>Lysobacterales</taxon>
        <taxon>Lysobacteraceae</taxon>
        <taxon>Pseudoxanthomonas</taxon>
    </lineage>
</organism>
<dbReference type="RefSeq" id="WP_162348699.1">
    <property type="nucleotide sequence ID" value="NZ_QOVG01000002.1"/>
</dbReference>
<sequence length="172" mass="18997">MKSLRIPFAVLMLAFAPLAWSQSTPQAANVEQQMSADEFKAAGLDKLSARELAALNNWLQHKVGQETAKAVEVATEAAKEEGRKEVTEKNRGFFDFGTSEPIASTIVGEFKGFANGRKYTLANGQVWEQIEPASLAGVKRTDAKVTIKPGMFNNWFMRIDGYNTAAKVRRIK</sequence>
<feature type="chain" id="PRO_5045263604" description="Secreted protein" evidence="1">
    <location>
        <begin position="22"/>
        <end position="172"/>
    </location>
</feature>
<dbReference type="Proteomes" id="UP001429354">
    <property type="component" value="Unassembled WGS sequence"/>
</dbReference>
<name>A0ABX0AG32_9GAMM</name>
<evidence type="ECO:0008006" key="4">
    <source>
        <dbReference type="Google" id="ProtNLM"/>
    </source>
</evidence>
<reference evidence="2 3" key="1">
    <citation type="submission" date="2018-07" db="EMBL/GenBank/DDBJ databases">
        <title>Whole genome Sequencing of Pseudoxanthomonas gei KCTC 32298 (T).</title>
        <authorList>
            <person name="Kumar S."/>
            <person name="Bansal K."/>
            <person name="Kaur A."/>
            <person name="Patil P."/>
            <person name="Sharma S."/>
            <person name="Patil P.B."/>
        </authorList>
    </citation>
    <scope>NUCLEOTIDE SEQUENCE [LARGE SCALE GENOMIC DNA]</scope>
    <source>
        <strain evidence="2 3">KCTC 32298</strain>
    </source>
</reference>
<protein>
    <recommendedName>
        <fullName evidence="4">Secreted protein</fullName>
    </recommendedName>
</protein>
<comment type="caution">
    <text evidence="2">The sequence shown here is derived from an EMBL/GenBank/DDBJ whole genome shotgun (WGS) entry which is preliminary data.</text>
</comment>
<gene>
    <name evidence="2" type="ORF">DT603_04780</name>
</gene>
<dbReference type="EMBL" id="QOVG01000002">
    <property type="protein sequence ID" value="NDK38153.1"/>
    <property type="molecule type" value="Genomic_DNA"/>
</dbReference>